<proteinExistence type="predicted"/>
<protein>
    <submittedName>
        <fullName evidence="3">Alpha/beta hydrolase</fullName>
    </submittedName>
    <submittedName>
        <fullName evidence="2">Serine aminopeptidase S33 family</fullName>
    </submittedName>
</protein>
<dbReference type="Gene3D" id="3.40.50.1820">
    <property type="entry name" value="alpha/beta hydrolase"/>
    <property type="match status" value="1"/>
</dbReference>
<dbReference type="PROSITE" id="PS51257">
    <property type="entry name" value="PROKAR_LIPOPROTEIN"/>
    <property type="match status" value="1"/>
</dbReference>
<dbReference type="PIRSF" id="PIRSF029171">
    <property type="entry name" value="Esterase_LipA"/>
    <property type="match status" value="1"/>
</dbReference>
<dbReference type="Pfam" id="PF00326">
    <property type="entry name" value="Peptidase_S9"/>
    <property type="match status" value="1"/>
</dbReference>
<dbReference type="AlphaFoldDB" id="A0A2W7QNZ3"/>
<dbReference type="GO" id="GO:0016042">
    <property type="term" value="P:lipid catabolic process"/>
    <property type="evidence" value="ECO:0007669"/>
    <property type="project" value="InterPro"/>
</dbReference>
<reference evidence="2 4" key="1">
    <citation type="submission" date="2018-06" db="EMBL/GenBank/DDBJ databases">
        <title>Genomic Encyclopedia of Archaeal and Bacterial Type Strains, Phase II (KMG-II): from individual species to whole genera.</title>
        <authorList>
            <person name="Goeker M."/>
        </authorList>
    </citation>
    <scope>NUCLEOTIDE SEQUENCE [LARGE SCALE GENOMIC DNA]</scope>
    <source>
        <strain evidence="2 4">DSM 22686</strain>
    </source>
</reference>
<organism evidence="2 4">
    <name type="scientific">Algoriphagus ratkowskyi</name>
    <dbReference type="NCBI Taxonomy" id="57028"/>
    <lineage>
        <taxon>Bacteria</taxon>
        <taxon>Pseudomonadati</taxon>
        <taxon>Bacteroidota</taxon>
        <taxon>Cytophagia</taxon>
        <taxon>Cytophagales</taxon>
        <taxon>Cyclobacteriaceae</taxon>
        <taxon>Algoriphagus</taxon>
    </lineage>
</organism>
<evidence type="ECO:0000313" key="4">
    <source>
        <dbReference type="Proteomes" id="UP000249115"/>
    </source>
</evidence>
<dbReference type="OrthoDB" id="9798122at2"/>
<dbReference type="GO" id="GO:0008236">
    <property type="term" value="F:serine-type peptidase activity"/>
    <property type="evidence" value="ECO:0007669"/>
    <property type="project" value="InterPro"/>
</dbReference>
<dbReference type="SUPFAM" id="SSF53474">
    <property type="entry name" value="alpha/beta-Hydrolases"/>
    <property type="match status" value="1"/>
</dbReference>
<dbReference type="InterPro" id="IPR001375">
    <property type="entry name" value="Peptidase_S9_cat"/>
</dbReference>
<dbReference type="PANTHER" id="PTHR34853">
    <property type="match status" value="1"/>
</dbReference>
<dbReference type="EMBL" id="QKZU01000025">
    <property type="protein sequence ID" value="PZX50084.1"/>
    <property type="molecule type" value="Genomic_DNA"/>
</dbReference>
<keyword evidence="5" id="KW-1185">Reference proteome</keyword>
<evidence type="ECO:0000313" key="2">
    <source>
        <dbReference type="EMBL" id="PZX50084.1"/>
    </source>
</evidence>
<dbReference type="GO" id="GO:0004177">
    <property type="term" value="F:aminopeptidase activity"/>
    <property type="evidence" value="ECO:0007669"/>
    <property type="project" value="UniProtKB-KW"/>
</dbReference>
<dbReference type="InterPro" id="IPR005152">
    <property type="entry name" value="Lipase_secreted"/>
</dbReference>
<dbReference type="EMBL" id="VORV01000023">
    <property type="protein sequence ID" value="TXD75588.1"/>
    <property type="molecule type" value="Genomic_DNA"/>
</dbReference>
<dbReference type="Pfam" id="PF03583">
    <property type="entry name" value="LIP"/>
    <property type="match status" value="1"/>
</dbReference>
<gene>
    <name evidence="3" type="ORF">ESW18_20070</name>
    <name evidence="2" type="ORF">LV84_04099</name>
</gene>
<dbReference type="InterPro" id="IPR029058">
    <property type="entry name" value="AB_hydrolase_fold"/>
</dbReference>
<reference evidence="3 5" key="2">
    <citation type="submission" date="2019-08" db="EMBL/GenBank/DDBJ databases">
        <title>Genome of Algoriphagus ratkowskyi IC026.</title>
        <authorList>
            <person name="Bowman J.P."/>
        </authorList>
    </citation>
    <scope>NUCLEOTIDE SEQUENCE [LARGE SCALE GENOMIC DNA]</scope>
    <source>
        <strain evidence="3 5">IC026</strain>
    </source>
</reference>
<dbReference type="RefSeq" id="WP_086503257.1">
    <property type="nucleotide sequence ID" value="NZ_MSSV01000031.1"/>
</dbReference>
<evidence type="ECO:0000313" key="5">
    <source>
        <dbReference type="Proteomes" id="UP000321927"/>
    </source>
</evidence>
<sequence length="398" mass="44950">MKEKSLVNFYLIIVFVFIFGCEQDINEPSSLPRGSAIEVKEIGKLTAAQIVERVEDFDAKDIALHNVTYYAVSYVTEYMGEPVDAFGLMILPDDIAEPPLINYTHGTLFPLDVSVVNNNIPSNYRGGSNDFVEVRNIGLALASNGYALFMPDYIGYGKSREYEHPYVYYPELFHSIIDGIRAARNVLEEKGYQPEKRVFLAGWSQGAGASLSAHKNLEREFSDEFEVVASSNLSGPYNFYEFVNFVFVNREKQAEYIGLYTWTVYVVNKFSVLLNRPTDQLFSYPVFGQIAAVLAPSKIPEKVFNPFFMDRITSGKDIEMVNVLKDNSTHDNWLPLGKVFLHHGDADRIVPYFNSVDAFNGLRERGGDIKLYSYPGGDHDTEVGNFVLNTIIDFNALK</sequence>
<dbReference type="Proteomes" id="UP000249115">
    <property type="component" value="Unassembled WGS sequence"/>
</dbReference>
<keyword evidence="2" id="KW-0031">Aminopeptidase</keyword>
<keyword evidence="2" id="KW-0645">Protease</keyword>
<dbReference type="GO" id="GO:0006508">
    <property type="term" value="P:proteolysis"/>
    <property type="evidence" value="ECO:0007669"/>
    <property type="project" value="InterPro"/>
</dbReference>
<dbReference type="Gene3D" id="1.10.260.160">
    <property type="match status" value="1"/>
</dbReference>
<keyword evidence="3" id="KW-0378">Hydrolase</keyword>
<name>A0A2W7QNZ3_9BACT</name>
<evidence type="ECO:0000313" key="3">
    <source>
        <dbReference type="EMBL" id="TXD75588.1"/>
    </source>
</evidence>
<dbReference type="PANTHER" id="PTHR34853:SF1">
    <property type="entry name" value="LIPASE 5"/>
    <property type="match status" value="1"/>
</dbReference>
<dbReference type="Proteomes" id="UP000321927">
    <property type="component" value="Unassembled WGS sequence"/>
</dbReference>
<feature type="domain" description="Peptidase S9 prolyl oligopeptidase catalytic" evidence="1">
    <location>
        <begin position="299"/>
        <end position="382"/>
    </location>
</feature>
<evidence type="ECO:0000259" key="1">
    <source>
        <dbReference type="Pfam" id="PF00326"/>
    </source>
</evidence>
<comment type="caution">
    <text evidence="2">The sequence shown here is derived from an EMBL/GenBank/DDBJ whole genome shotgun (WGS) entry which is preliminary data.</text>
</comment>
<dbReference type="GO" id="GO:0004806">
    <property type="term" value="F:triacylglycerol lipase activity"/>
    <property type="evidence" value="ECO:0007669"/>
    <property type="project" value="InterPro"/>
</dbReference>
<accession>A0A2W7QNZ3</accession>